<dbReference type="GO" id="GO:0008233">
    <property type="term" value="F:peptidase activity"/>
    <property type="evidence" value="ECO:0007669"/>
    <property type="project" value="InterPro"/>
</dbReference>
<dbReference type="InterPro" id="IPR052179">
    <property type="entry name" value="DD-CPase-like"/>
</dbReference>
<name>A0A9D2S7Y1_9FIRM</name>
<reference evidence="3" key="1">
    <citation type="journal article" date="2021" name="PeerJ">
        <title>Extensive microbial diversity within the chicken gut microbiome revealed by metagenomics and culture.</title>
        <authorList>
            <person name="Gilroy R."/>
            <person name="Ravi A."/>
            <person name="Getino M."/>
            <person name="Pursley I."/>
            <person name="Horton D.L."/>
            <person name="Alikhan N.F."/>
            <person name="Baker D."/>
            <person name="Gharbi K."/>
            <person name="Hall N."/>
            <person name="Watson M."/>
            <person name="Adriaenssens E.M."/>
            <person name="Foster-Nyarko E."/>
            <person name="Jarju S."/>
            <person name="Secka A."/>
            <person name="Antonio M."/>
            <person name="Oren A."/>
            <person name="Chaudhuri R.R."/>
            <person name="La Ragione R."/>
            <person name="Hildebrand F."/>
            <person name="Pallen M.J."/>
        </authorList>
    </citation>
    <scope>NUCLEOTIDE SEQUENCE</scope>
    <source>
        <strain evidence="3">ChiHjej9B8-13557</strain>
    </source>
</reference>
<dbReference type="PANTHER" id="PTHR34385:SF1">
    <property type="entry name" value="PEPTIDOGLYCAN L-ALANYL-D-GLUTAMATE ENDOPEPTIDASE CWLK"/>
    <property type="match status" value="1"/>
</dbReference>
<accession>A0A9D2S7Y1</accession>
<evidence type="ECO:0000259" key="2">
    <source>
        <dbReference type="Pfam" id="PF02557"/>
    </source>
</evidence>
<feature type="domain" description="D-alanyl-D-alanine carboxypeptidase-like core" evidence="2">
    <location>
        <begin position="139"/>
        <end position="277"/>
    </location>
</feature>
<comment type="caution">
    <text evidence="3">The sequence shown here is derived from an EMBL/GenBank/DDBJ whole genome shotgun (WGS) entry which is preliminary data.</text>
</comment>
<dbReference type="InterPro" id="IPR058193">
    <property type="entry name" value="VanY/YodJ_core_dom"/>
</dbReference>
<dbReference type="PANTHER" id="PTHR34385">
    <property type="entry name" value="D-ALANYL-D-ALANINE CARBOXYPEPTIDASE"/>
    <property type="match status" value="1"/>
</dbReference>
<feature type="region of interest" description="Disordered" evidence="1">
    <location>
        <begin position="72"/>
        <end position="91"/>
    </location>
</feature>
<reference evidence="3" key="2">
    <citation type="submission" date="2021-04" db="EMBL/GenBank/DDBJ databases">
        <authorList>
            <person name="Gilroy R."/>
        </authorList>
    </citation>
    <scope>NUCLEOTIDE SEQUENCE</scope>
    <source>
        <strain evidence="3">ChiHjej9B8-13557</strain>
    </source>
</reference>
<dbReference type="CDD" id="cd14852">
    <property type="entry name" value="LD-carboxypeptidase"/>
    <property type="match status" value="1"/>
</dbReference>
<feature type="compositionally biased region" description="Basic residues" evidence="1">
    <location>
        <begin position="12"/>
        <end position="26"/>
    </location>
</feature>
<evidence type="ECO:0000313" key="4">
    <source>
        <dbReference type="Proteomes" id="UP000824211"/>
    </source>
</evidence>
<dbReference type="GO" id="GO:0006508">
    <property type="term" value="P:proteolysis"/>
    <property type="evidence" value="ECO:0007669"/>
    <property type="project" value="InterPro"/>
</dbReference>
<dbReference type="Pfam" id="PF02557">
    <property type="entry name" value="VanY"/>
    <property type="match status" value="1"/>
</dbReference>
<dbReference type="EMBL" id="DWXX01000073">
    <property type="protein sequence ID" value="HJB58830.1"/>
    <property type="molecule type" value="Genomic_DNA"/>
</dbReference>
<dbReference type="Proteomes" id="UP000824211">
    <property type="component" value="Unassembled WGS sequence"/>
</dbReference>
<protein>
    <submittedName>
        <fullName evidence="3">M15 family metallopeptidase</fullName>
    </submittedName>
</protein>
<evidence type="ECO:0000256" key="1">
    <source>
        <dbReference type="SAM" id="MobiDB-lite"/>
    </source>
</evidence>
<dbReference type="SUPFAM" id="SSF55166">
    <property type="entry name" value="Hedgehog/DD-peptidase"/>
    <property type="match status" value="1"/>
</dbReference>
<dbReference type="InterPro" id="IPR003709">
    <property type="entry name" value="VanY-like_core_dom"/>
</dbReference>
<gene>
    <name evidence="3" type="ORF">H9771_04085</name>
</gene>
<dbReference type="InterPro" id="IPR009045">
    <property type="entry name" value="Zn_M74/Hedgehog-like"/>
</dbReference>
<dbReference type="Gene3D" id="3.30.1380.10">
    <property type="match status" value="1"/>
</dbReference>
<dbReference type="AlphaFoldDB" id="A0A9D2S7Y1"/>
<organism evidence="3 4">
    <name type="scientific">Candidatus Faecalibacterium faecipullorum</name>
    <dbReference type="NCBI Taxonomy" id="2838578"/>
    <lineage>
        <taxon>Bacteria</taxon>
        <taxon>Bacillati</taxon>
        <taxon>Bacillota</taxon>
        <taxon>Clostridia</taxon>
        <taxon>Eubacteriales</taxon>
        <taxon>Oscillospiraceae</taxon>
        <taxon>Faecalibacterium</taxon>
    </lineage>
</organism>
<sequence length="304" mass="32941">MSPVPHDPAGRPPRRRLTRAEMRRRRRRRAVRRVGVLLCGLALVAGGVSFAVTRLQAAGQDAPEAVLPDEAPAAPLSQPAQPEADSAPAAPDNALGLTAAEAAAMLADPRMVLVNHQVPMPEDYTFDTRECGSATAINKTLQTEAADAFLAMQAAAAADGVTVWMQSGYRSVDYQTTLYDNKTRQFLDQGYDEATARELAANVVNPPRYSEHNCGLAADLNCPDYTALETGFEDTDAFAWLCEHAVDYGFILRYPKGEAAEAVTEITYEPWHWRYVGAENAAKINASGLIFEQYIAELQAIAAG</sequence>
<proteinExistence type="predicted"/>
<feature type="region of interest" description="Disordered" evidence="1">
    <location>
        <begin position="1"/>
        <end position="26"/>
    </location>
</feature>
<evidence type="ECO:0000313" key="3">
    <source>
        <dbReference type="EMBL" id="HJB58830.1"/>
    </source>
</evidence>
<feature type="compositionally biased region" description="Low complexity" evidence="1">
    <location>
        <begin position="72"/>
        <end position="84"/>
    </location>
</feature>